<comment type="subcellular location">
    <subcellularLocation>
        <location evidence="1">Secreted</location>
        <location evidence="1">Extracellular space</location>
    </subcellularLocation>
</comment>
<evidence type="ECO:0000256" key="3">
    <source>
        <dbReference type="ARBA" id="ARBA00022723"/>
    </source>
</evidence>
<evidence type="ECO:0000313" key="11">
    <source>
        <dbReference type="EMBL" id="KAJ6442484.1"/>
    </source>
</evidence>
<name>A0AB34FTN9_9HYPO</name>
<feature type="active site" description="Charge relay system" evidence="8">
    <location>
        <position position="287"/>
    </location>
</feature>
<dbReference type="CDD" id="cd04056">
    <property type="entry name" value="Peptidases_S53"/>
    <property type="match status" value="1"/>
</dbReference>
<evidence type="ECO:0000256" key="9">
    <source>
        <dbReference type="SAM" id="SignalP"/>
    </source>
</evidence>
<feature type="chain" id="PRO_5044209673" evidence="9">
    <location>
        <begin position="19"/>
        <end position="574"/>
    </location>
</feature>
<proteinExistence type="predicted"/>
<accession>A0AB34FTN9</accession>
<sequence length="574" mass="61763">MISTIQATVLAFAILARGSPLQNRDRTDFGPHSVLEKVGVPSTWTSRGSPHPETVMKMQIALKQNDMAGLEAKLMDISNPKSANYGKWLSKEELEKFTQPSEESVNMVKLWLSSFGIHESSLTRPTPDWIEVKVPLSKAEVMLGSKYSLYHDSVSDRTAPRTTEYSIPLLLHDHVDTIQPTTSFARVMGPQVAQNQSETGHHKRQSGCDPNNIVPSCIQSYYNVDYSGQGRASLAVTGFIGLSASHSDSASYLRSYDSAASGSDFKDGSIGGASNNPNNPDLEGNLDTQLALALGHPNPVTYYAVGPNNDPDNQFTDELINFGNYLNSASKPPTAVSTSYGGEEQYFSHSYLDRICNEFMKAGARGVSVFFSSGDFGVGGNGEANCNQGFYSLFPASCPYITSVGATQFSNGAEIAATFERGGSTGGGFSWYFPAPSYQSADTKKYISNNLDSSYNGYYNPGGRGFPDVALVGEYYDIVLTGGTQRVYGTSASSPAWASLISLINDYRIGEGKPTLGFLNPLLYQNTGVRAALKDITQGHNQGCGTYGFPASAGWDPTTGLGTMNFAKLRKALG</sequence>
<feature type="binding site" evidence="8">
    <location>
        <position position="556"/>
    </location>
    <ligand>
        <name>Ca(2+)</name>
        <dbReference type="ChEBI" id="CHEBI:29108"/>
    </ligand>
</feature>
<dbReference type="GO" id="GO:0008240">
    <property type="term" value="F:tripeptidyl-peptidase activity"/>
    <property type="evidence" value="ECO:0007669"/>
    <property type="project" value="TreeGrafter"/>
</dbReference>
<evidence type="ECO:0000256" key="7">
    <source>
        <dbReference type="ARBA" id="ARBA00023145"/>
    </source>
</evidence>
<reference evidence="11" key="1">
    <citation type="submission" date="2023-01" db="EMBL/GenBank/DDBJ databases">
        <title>The growth and conidiation of Purpureocillium lavendulum are regulated by nitrogen source and histone H3K14 acetylation.</title>
        <authorList>
            <person name="Tang P."/>
            <person name="Han J."/>
            <person name="Zhang C."/>
            <person name="Tang P."/>
            <person name="Qi F."/>
            <person name="Zhang K."/>
            <person name="Liang L."/>
        </authorList>
    </citation>
    <scope>NUCLEOTIDE SEQUENCE</scope>
    <source>
        <strain evidence="11">YMF1.00683</strain>
    </source>
</reference>
<comment type="caution">
    <text evidence="11">The sequence shown here is derived from an EMBL/GenBank/DDBJ whole genome shotgun (WGS) entry which is preliminary data.</text>
</comment>
<evidence type="ECO:0000256" key="2">
    <source>
        <dbReference type="ARBA" id="ARBA00022670"/>
    </source>
</evidence>
<organism evidence="11 12">
    <name type="scientific">Purpureocillium lavendulum</name>
    <dbReference type="NCBI Taxonomy" id="1247861"/>
    <lineage>
        <taxon>Eukaryota</taxon>
        <taxon>Fungi</taxon>
        <taxon>Dikarya</taxon>
        <taxon>Ascomycota</taxon>
        <taxon>Pezizomycotina</taxon>
        <taxon>Sordariomycetes</taxon>
        <taxon>Hypocreomycetidae</taxon>
        <taxon>Hypocreales</taxon>
        <taxon>Ophiocordycipitaceae</taxon>
        <taxon>Purpureocillium</taxon>
    </lineage>
</organism>
<dbReference type="GO" id="GO:0006508">
    <property type="term" value="P:proteolysis"/>
    <property type="evidence" value="ECO:0007669"/>
    <property type="project" value="UniProtKB-KW"/>
</dbReference>
<evidence type="ECO:0000256" key="1">
    <source>
        <dbReference type="ARBA" id="ARBA00004239"/>
    </source>
</evidence>
<comment type="cofactor">
    <cofactor evidence="8">
        <name>Ca(2+)</name>
        <dbReference type="ChEBI" id="CHEBI:29108"/>
    </cofactor>
    <text evidence="8">Binds 1 Ca(2+) ion per subunit.</text>
</comment>
<feature type="domain" description="Peptidase S53" evidence="10">
    <location>
        <begin position="212"/>
        <end position="574"/>
    </location>
</feature>
<dbReference type="Gene3D" id="3.40.50.200">
    <property type="entry name" value="Peptidase S8/S53 domain"/>
    <property type="match status" value="1"/>
</dbReference>
<evidence type="ECO:0000256" key="8">
    <source>
        <dbReference type="PROSITE-ProRule" id="PRU01032"/>
    </source>
</evidence>
<feature type="binding site" evidence="8">
    <location>
        <position position="554"/>
    </location>
    <ligand>
        <name>Ca(2+)</name>
        <dbReference type="ChEBI" id="CHEBI:29108"/>
    </ligand>
</feature>
<protein>
    <submittedName>
        <fullName evidence="11">Family S53 protease-like protein</fullName>
    </submittedName>
</protein>
<evidence type="ECO:0000259" key="10">
    <source>
        <dbReference type="PROSITE" id="PS51695"/>
    </source>
</evidence>
<keyword evidence="12" id="KW-1185">Reference proteome</keyword>
<keyword evidence="3 8" id="KW-0479">Metal-binding</keyword>
<feature type="active site" description="Charge relay system" evidence="8">
    <location>
        <position position="283"/>
    </location>
</feature>
<dbReference type="Proteomes" id="UP001163105">
    <property type="component" value="Unassembled WGS sequence"/>
</dbReference>
<keyword evidence="4 8" id="KW-0378">Hydrolase</keyword>
<feature type="binding site" evidence="8">
    <location>
        <position position="536"/>
    </location>
    <ligand>
        <name>Ca(2+)</name>
        <dbReference type="ChEBI" id="CHEBI:29108"/>
    </ligand>
</feature>
<evidence type="ECO:0000313" key="12">
    <source>
        <dbReference type="Proteomes" id="UP001163105"/>
    </source>
</evidence>
<evidence type="ECO:0000256" key="4">
    <source>
        <dbReference type="ARBA" id="ARBA00022801"/>
    </source>
</evidence>
<dbReference type="Pfam" id="PF09286">
    <property type="entry name" value="Pro-kuma_activ"/>
    <property type="match status" value="1"/>
</dbReference>
<dbReference type="EMBL" id="JAQHRD010000003">
    <property type="protein sequence ID" value="KAJ6442484.1"/>
    <property type="molecule type" value="Genomic_DNA"/>
</dbReference>
<dbReference type="GO" id="GO:0046872">
    <property type="term" value="F:metal ion binding"/>
    <property type="evidence" value="ECO:0007669"/>
    <property type="project" value="UniProtKB-UniRule"/>
</dbReference>
<dbReference type="PROSITE" id="PS51695">
    <property type="entry name" value="SEDOLISIN"/>
    <property type="match status" value="1"/>
</dbReference>
<keyword evidence="6 8" id="KW-0106">Calcium</keyword>
<gene>
    <name evidence="11" type="primary">TPP1</name>
    <name evidence="11" type="ORF">O9K51_03659</name>
</gene>
<dbReference type="InterPro" id="IPR030400">
    <property type="entry name" value="Sedolisin_dom"/>
</dbReference>
<dbReference type="PANTHER" id="PTHR14218">
    <property type="entry name" value="PROTEASE S8 TRIPEPTIDYL PEPTIDASE I CLN2"/>
    <property type="match status" value="1"/>
</dbReference>
<feature type="binding site" evidence="8">
    <location>
        <position position="535"/>
    </location>
    <ligand>
        <name>Ca(2+)</name>
        <dbReference type="ChEBI" id="CHEBI:29108"/>
    </ligand>
</feature>
<dbReference type="PANTHER" id="PTHR14218:SF15">
    <property type="entry name" value="TRIPEPTIDYL-PEPTIDASE 1"/>
    <property type="match status" value="1"/>
</dbReference>
<dbReference type="SUPFAM" id="SSF54897">
    <property type="entry name" value="Protease propeptides/inhibitors"/>
    <property type="match status" value="1"/>
</dbReference>
<evidence type="ECO:0000256" key="5">
    <source>
        <dbReference type="ARBA" id="ARBA00022825"/>
    </source>
</evidence>
<dbReference type="CDD" id="cd11377">
    <property type="entry name" value="Pro-peptidase_S53"/>
    <property type="match status" value="1"/>
</dbReference>
<dbReference type="SMART" id="SM00944">
    <property type="entry name" value="Pro-kuma_activ"/>
    <property type="match status" value="1"/>
</dbReference>
<keyword evidence="2 8" id="KW-0645">Protease</keyword>
<dbReference type="InterPro" id="IPR036852">
    <property type="entry name" value="Peptidase_S8/S53_dom_sf"/>
</dbReference>
<dbReference type="GO" id="GO:0005576">
    <property type="term" value="C:extracellular region"/>
    <property type="evidence" value="ECO:0007669"/>
    <property type="project" value="UniProtKB-SubCell"/>
</dbReference>
<keyword evidence="5 8" id="KW-0720">Serine protease</keyword>
<dbReference type="InterPro" id="IPR015366">
    <property type="entry name" value="S53_propep"/>
</dbReference>
<dbReference type="SUPFAM" id="SSF52743">
    <property type="entry name" value="Subtilisin-like"/>
    <property type="match status" value="1"/>
</dbReference>
<dbReference type="InterPro" id="IPR050819">
    <property type="entry name" value="Tripeptidyl-peptidase_I"/>
</dbReference>
<dbReference type="AlphaFoldDB" id="A0AB34FTN9"/>
<dbReference type="GO" id="GO:0004252">
    <property type="term" value="F:serine-type endopeptidase activity"/>
    <property type="evidence" value="ECO:0007669"/>
    <property type="project" value="UniProtKB-UniRule"/>
</dbReference>
<keyword evidence="9" id="KW-0732">Signal</keyword>
<feature type="signal peptide" evidence="9">
    <location>
        <begin position="1"/>
        <end position="18"/>
    </location>
</feature>
<keyword evidence="7" id="KW-0865">Zymogen</keyword>
<feature type="active site" description="Charge relay system" evidence="8">
    <location>
        <position position="491"/>
    </location>
</feature>
<evidence type="ECO:0000256" key="6">
    <source>
        <dbReference type="ARBA" id="ARBA00022837"/>
    </source>
</evidence>